<evidence type="ECO:0000313" key="1">
    <source>
        <dbReference type="EMBL" id="OCK84030.1"/>
    </source>
</evidence>
<dbReference type="EMBL" id="KV744846">
    <property type="protein sequence ID" value="OCK84030.1"/>
    <property type="molecule type" value="Genomic_DNA"/>
</dbReference>
<proteinExistence type="predicted"/>
<accession>A0A8E2EHQ4</accession>
<sequence>MKAARLTLPQKDLGFVESDIIIHLAKSGNPDTYIDTTHQVFQKPSGGEVFGLIGESYVDNLMNGEAVEAMGNGRSHCGRFDPRQLMAKLFKFDGLKKDVRDSLEGVKGDVLKGAQREYAVLRTSSIEIR</sequence>
<keyword evidence="2" id="KW-1185">Reference proteome</keyword>
<dbReference type="AlphaFoldDB" id="A0A8E2EHQ4"/>
<protein>
    <submittedName>
        <fullName evidence="1">Uncharacterized protein</fullName>
    </submittedName>
</protein>
<name>A0A8E2EHQ4_9PEZI</name>
<organism evidence="1 2">
    <name type="scientific">Lepidopterella palustris CBS 459.81</name>
    <dbReference type="NCBI Taxonomy" id="1314670"/>
    <lineage>
        <taxon>Eukaryota</taxon>
        <taxon>Fungi</taxon>
        <taxon>Dikarya</taxon>
        <taxon>Ascomycota</taxon>
        <taxon>Pezizomycotina</taxon>
        <taxon>Dothideomycetes</taxon>
        <taxon>Pleosporomycetidae</taxon>
        <taxon>Mytilinidiales</taxon>
        <taxon>Argynnaceae</taxon>
        <taxon>Lepidopterella</taxon>
    </lineage>
</organism>
<evidence type="ECO:0000313" key="2">
    <source>
        <dbReference type="Proteomes" id="UP000250266"/>
    </source>
</evidence>
<dbReference type="Proteomes" id="UP000250266">
    <property type="component" value="Unassembled WGS sequence"/>
</dbReference>
<reference evidence="1 2" key="1">
    <citation type="journal article" date="2016" name="Nat. Commun.">
        <title>Ectomycorrhizal ecology is imprinted in the genome of the dominant symbiotic fungus Cenococcum geophilum.</title>
        <authorList>
            <consortium name="DOE Joint Genome Institute"/>
            <person name="Peter M."/>
            <person name="Kohler A."/>
            <person name="Ohm R.A."/>
            <person name="Kuo A."/>
            <person name="Krutzmann J."/>
            <person name="Morin E."/>
            <person name="Arend M."/>
            <person name="Barry K.W."/>
            <person name="Binder M."/>
            <person name="Choi C."/>
            <person name="Clum A."/>
            <person name="Copeland A."/>
            <person name="Grisel N."/>
            <person name="Haridas S."/>
            <person name="Kipfer T."/>
            <person name="LaButti K."/>
            <person name="Lindquist E."/>
            <person name="Lipzen A."/>
            <person name="Maire R."/>
            <person name="Meier B."/>
            <person name="Mihaltcheva S."/>
            <person name="Molinier V."/>
            <person name="Murat C."/>
            <person name="Poggeler S."/>
            <person name="Quandt C.A."/>
            <person name="Sperisen C."/>
            <person name="Tritt A."/>
            <person name="Tisserant E."/>
            <person name="Crous P.W."/>
            <person name="Henrissat B."/>
            <person name="Nehls U."/>
            <person name="Egli S."/>
            <person name="Spatafora J.W."/>
            <person name="Grigoriev I.V."/>
            <person name="Martin F.M."/>
        </authorList>
    </citation>
    <scope>NUCLEOTIDE SEQUENCE [LARGE SCALE GENOMIC DNA]</scope>
    <source>
        <strain evidence="1 2">CBS 459.81</strain>
    </source>
</reference>
<gene>
    <name evidence="1" type="ORF">K432DRAFT_422888</name>
</gene>